<name>A0ABZ2LPV8_9BACT</name>
<keyword evidence="2" id="KW-1185">Reference proteome</keyword>
<sequence length="74" mass="8452">MTHDRRTQASALRWLAERIEESDADLSDDERVMGTVAHIVALMKLDEAVRDWHEREAAGEKTLSSAEVRRMLGM</sequence>
<accession>A0ABZ2LPV8</accession>
<proteinExistence type="predicted"/>
<reference evidence="1 2" key="1">
    <citation type="submission" date="2021-12" db="EMBL/GenBank/DDBJ databases">
        <title>Discovery of the Pendulisporaceae a myxobacterial family with distinct sporulation behavior and unique specialized metabolism.</title>
        <authorList>
            <person name="Garcia R."/>
            <person name="Popoff A."/>
            <person name="Bader C.D."/>
            <person name="Loehr J."/>
            <person name="Walesch S."/>
            <person name="Walt C."/>
            <person name="Boldt J."/>
            <person name="Bunk B."/>
            <person name="Haeckl F.J.F.P.J."/>
            <person name="Gunesch A.P."/>
            <person name="Birkelbach J."/>
            <person name="Nuebel U."/>
            <person name="Pietschmann T."/>
            <person name="Bach T."/>
            <person name="Mueller R."/>
        </authorList>
    </citation>
    <scope>NUCLEOTIDE SEQUENCE [LARGE SCALE GENOMIC DNA]</scope>
    <source>
        <strain evidence="1 2">MSr11954</strain>
    </source>
</reference>
<protein>
    <submittedName>
        <fullName evidence="1">Uncharacterized protein</fullName>
    </submittedName>
</protein>
<gene>
    <name evidence="1" type="ORF">LZC94_33510</name>
</gene>
<organism evidence="1 2">
    <name type="scientific">Pendulispora albinea</name>
    <dbReference type="NCBI Taxonomy" id="2741071"/>
    <lineage>
        <taxon>Bacteria</taxon>
        <taxon>Pseudomonadati</taxon>
        <taxon>Myxococcota</taxon>
        <taxon>Myxococcia</taxon>
        <taxon>Myxococcales</taxon>
        <taxon>Sorangiineae</taxon>
        <taxon>Pendulisporaceae</taxon>
        <taxon>Pendulispora</taxon>
    </lineage>
</organism>
<evidence type="ECO:0000313" key="2">
    <source>
        <dbReference type="Proteomes" id="UP001370348"/>
    </source>
</evidence>
<dbReference type="RefSeq" id="WP_394822376.1">
    <property type="nucleotide sequence ID" value="NZ_CP089984.1"/>
</dbReference>
<dbReference type="EMBL" id="CP089984">
    <property type="protein sequence ID" value="WXB12755.1"/>
    <property type="molecule type" value="Genomic_DNA"/>
</dbReference>
<dbReference type="Proteomes" id="UP001370348">
    <property type="component" value="Chromosome"/>
</dbReference>
<evidence type="ECO:0000313" key="1">
    <source>
        <dbReference type="EMBL" id="WXB12755.1"/>
    </source>
</evidence>